<dbReference type="EMBL" id="CAJJDN010000093">
    <property type="protein sequence ID" value="CAD8109313.1"/>
    <property type="molecule type" value="Genomic_DNA"/>
</dbReference>
<evidence type="ECO:0000313" key="1">
    <source>
        <dbReference type="EMBL" id="CAD8109313.1"/>
    </source>
</evidence>
<keyword evidence="2" id="KW-1185">Reference proteome</keyword>
<reference evidence="1" key="1">
    <citation type="submission" date="2021-01" db="EMBL/GenBank/DDBJ databases">
        <authorList>
            <consortium name="Genoscope - CEA"/>
            <person name="William W."/>
        </authorList>
    </citation>
    <scope>NUCLEOTIDE SEQUENCE</scope>
</reference>
<accession>A0A8S1Q350</accession>
<dbReference type="AlphaFoldDB" id="A0A8S1Q350"/>
<protein>
    <submittedName>
        <fullName evidence="1">Uncharacterized protein</fullName>
    </submittedName>
</protein>
<evidence type="ECO:0000313" key="2">
    <source>
        <dbReference type="Proteomes" id="UP000692954"/>
    </source>
</evidence>
<gene>
    <name evidence="1" type="ORF">PSON_ATCC_30995.1.T0930111</name>
</gene>
<proteinExistence type="predicted"/>
<dbReference type="Proteomes" id="UP000692954">
    <property type="component" value="Unassembled WGS sequence"/>
</dbReference>
<sequence>MYSYFYFLFQVDNWFCDLIFFYWQFKQSSWYQKR</sequence>
<organism evidence="1 2">
    <name type="scientific">Paramecium sonneborni</name>
    <dbReference type="NCBI Taxonomy" id="65129"/>
    <lineage>
        <taxon>Eukaryota</taxon>
        <taxon>Sar</taxon>
        <taxon>Alveolata</taxon>
        <taxon>Ciliophora</taxon>
        <taxon>Intramacronucleata</taxon>
        <taxon>Oligohymenophorea</taxon>
        <taxon>Peniculida</taxon>
        <taxon>Parameciidae</taxon>
        <taxon>Paramecium</taxon>
    </lineage>
</organism>
<name>A0A8S1Q350_9CILI</name>
<comment type="caution">
    <text evidence="1">The sequence shown here is derived from an EMBL/GenBank/DDBJ whole genome shotgun (WGS) entry which is preliminary data.</text>
</comment>